<evidence type="ECO:0008006" key="7">
    <source>
        <dbReference type="Google" id="ProtNLM"/>
    </source>
</evidence>
<keyword evidence="2" id="KW-0677">Repeat</keyword>
<dbReference type="PROSITE" id="PS51450">
    <property type="entry name" value="LRR"/>
    <property type="match status" value="1"/>
</dbReference>
<keyword evidence="6" id="KW-1185">Reference proteome</keyword>
<dbReference type="InterPro" id="IPR050216">
    <property type="entry name" value="LRR_domain-containing"/>
</dbReference>
<keyword evidence="4" id="KW-0472">Membrane</keyword>
<dbReference type="InterPro" id="IPR003591">
    <property type="entry name" value="Leu-rich_rpt_typical-subtyp"/>
</dbReference>
<dbReference type="PANTHER" id="PTHR48051:SF42">
    <property type="entry name" value="LEUCINE-RICH REPEAT-CONTAINING PROTEIN 18-LIKE"/>
    <property type="match status" value="1"/>
</dbReference>
<proteinExistence type="predicted"/>
<dbReference type="EMBL" id="OV725077">
    <property type="protein sequence ID" value="CAH1390740.1"/>
    <property type="molecule type" value="Genomic_DNA"/>
</dbReference>
<evidence type="ECO:0000313" key="6">
    <source>
        <dbReference type="Proteomes" id="UP001152798"/>
    </source>
</evidence>
<dbReference type="Pfam" id="PF00560">
    <property type="entry name" value="LRR_1"/>
    <property type="match status" value="1"/>
</dbReference>
<dbReference type="OrthoDB" id="1394818at2759"/>
<feature type="transmembrane region" description="Helical" evidence="4">
    <location>
        <begin position="244"/>
        <end position="265"/>
    </location>
</feature>
<evidence type="ECO:0000256" key="3">
    <source>
        <dbReference type="SAM" id="MobiDB-lite"/>
    </source>
</evidence>
<accession>A0A9P0E4J6</accession>
<dbReference type="Pfam" id="PF13855">
    <property type="entry name" value="LRR_8"/>
    <property type="match status" value="1"/>
</dbReference>
<dbReference type="PANTHER" id="PTHR48051">
    <property type="match status" value="1"/>
</dbReference>
<reference evidence="5" key="1">
    <citation type="submission" date="2022-01" db="EMBL/GenBank/DDBJ databases">
        <authorList>
            <person name="King R."/>
        </authorList>
    </citation>
    <scope>NUCLEOTIDE SEQUENCE</scope>
</reference>
<evidence type="ECO:0000313" key="5">
    <source>
        <dbReference type="EMBL" id="CAH1390740.1"/>
    </source>
</evidence>
<keyword evidence="4" id="KW-0812">Transmembrane</keyword>
<feature type="compositionally biased region" description="Basic and acidic residues" evidence="3">
    <location>
        <begin position="168"/>
        <end position="182"/>
    </location>
</feature>
<protein>
    <recommendedName>
        <fullName evidence="7">Leucine-rich repeat-containing protein 59</fullName>
    </recommendedName>
</protein>
<name>A0A9P0E4J6_NEZVI</name>
<evidence type="ECO:0000256" key="2">
    <source>
        <dbReference type="ARBA" id="ARBA00022737"/>
    </source>
</evidence>
<dbReference type="GO" id="GO:0005737">
    <property type="term" value="C:cytoplasm"/>
    <property type="evidence" value="ECO:0007669"/>
    <property type="project" value="TreeGrafter"/>
</dbReference>
<dbReference type="PRINTS" id="PR00019">
    <property type="entry name" value="LEURICHRPT"/>
</dbReference>
<keyword evidence="4" id="KW-1133">Transmembrane helix</keyword>
<sequence>MARKLNLKDYISDDTLDLSVNDLQEVPVKEIAAFPKVTSLDLSNNKLTTLSKSFSISLTHLVKLDLARNELRELPKNFGCLVNLKHLDLYKNKIETLPLSFANLKNLRWLDMKDNPLEPHWHHFVGPCLNAQDCKAAAKNVVNIAGMMNEEISTEVLRTQAKQKQIEENEIKEQAKKKEKQKEKKKRKNAAKLAEVSPKDVIENGSISEVETYIPESAEHNELHVKNNIQSTIGGKLRKVISGLVWSVIYCLVVFTLALLLLKLVNEPTHNRIMLRLNKYAQSAVAHLPGSFRLSWHKFSTRLLNNIKYASQYTVTVWQILYKSFLNGYAFLISDPSVDVWLNMIIDSFLTLYIRICELFNMFFSTIKLIPVS</sequence>
<evidence type="ECO:0000256" key="1">
    <source>
        <dbReference type="ARBA" id="ARBA00022614"/>
    </source>
</evidence>
<dbReference type="Gene3D" id="3.80.10.10">
    <property type="entry name" value="Ribonuclease Inhibitor"/>
    <property type="match status" value="1"/>
</dbReference>
<dbReference type="SUPFAM" id="SSF52058">
    <property type="entry name" value="L domain-like"/>
    <property type="match status" value="1"/>
</dbReference>
<dbReference type="Proteomes" id="UP001152798">
    <property type="component" value="Chromosome 1"/>
</dbReference>
<dbReference type="SMART" id="SM00369">
    <property type="entry name" value="LRR_TYP"/>
    <property type="match status" value="3"/>
</dbReference>
<keyword evidence="1" id="KW-0433">Leucine-rich repeat</keyword>
<dbReference type="InterPro" id="IPR001611">
    <property type="entry name" value="Leu-rich_rpt"/>
</dbReference>
<organism evidence="5 6">
    <name type="scientific">Nezara viridula</name>
    <name type="common">Southern green stink bug</name>
    <name type="synonym">Cimex viridulus</name>
    <dbReference type="NCBI Taxonomy" id="85310"/>
    <lineage>
        <taxon>Eukaryota</taxon>
        <taxon>Metazoa</taxon>
        <taxon>Ecdysozoa</taxon>
        <taxon>Arthropoda</taxon>
        <taxon>Hexapoda</taxon>
        <taxon>Insecta</taxon>
        <taxon>Pterygota</taxon>
        <taxon>Neoptera</taxon>
        <taxon>Paraneoptera</taxon>
        <taxon>Hemiptera</taxon>
        <taxon>Heteroptera</taxon>
        <taxon>Panheteroptera</taxon>
        <taxon>Pentatomomorpha</taxon>
        <taxon>Pentatomoidea</taxon>
        <taxon>Pentatomidae</taxon>
        <taxon>Pentatominae</taxon>
        <taxon>Nezara</taxon>
    </lineage>
</organism>
<evidence type="ECO:0000256" key="4">
    <source>
        <dbReference type="SAM" id="Phobius"/>
    </source>
</evidence>
<feature type="region of interest" description="Disordered" evidence="3">
    <location>
        <begin position="168"/>
        <end position="192"/>
    </location>
</feature>
<dbReference type="AlphaFoldDB" id="A0A9P0E4J6"/>
<gene>
    <name evidence="5" type="ORF">NEZAVI_LOCUS1893</name>
</gene>
<dbReference type="InterPro" id="IPR032675">
    <property type="entry name" value="LRR_dom_sf"/>
</dbReference>